<dbReference type="RefSeq" id="WP_093030808.1">
    <property type="nucleotide sequence ID" value="NZ_FOAG01000001.1"/>
</dbReference>
<proteinExistence type="predicted"/>
<gene>
    <name evidence="1" type="ORF">SAMN05443999_101255</name>
</gene>
<dbReference type="Proteomes" id="UP000199582">
    <property type="component" value="Unassembled WGS sequence"/>
</dbReference>
<dbReference type="EMBL" id="FOAG01000001">
    <property type="protein sequence ID" value="SEK34553.1"/>
    <property type="molecule type" value="Genomic_DNA"/>
</dbReference>
<name>A0A1H7G8E0_9RHOB</name>
<dbReference type="OrthoDB" id="7325655at2"/>
<sequence>MPMSFDTRFLIARLQTARDVAAEYGGANLLPALELNHRPLEADRQTRDILDGSPGGAGKDFLARPRVRVTAALEAAAGVAPGTAPFWGEIAQACGLAETVEAGISASYSPGSDANAKWATLVGGFGGTQGAPGTADDFLQEAINATGTIGFQARDGELPRLDLDLTAIYGAPVARGAIAAASPLDIGPLGQAAYREVDPVSYANSAFSFAGETLVLRELTMQDETPVIYSDRPNDLSTRRGRRRYTGRMVVTAPALGSFDYFARSLDGTEQALLFSNGPLGNRFEFRADRVQAFLSDLGEQDNDVIATFDLLYLHHDTTGNFRITAK</sequence>
<organism evidence="1 2">
    <name type="scientific">Roseovarius azorensis</name>
    <dbReference type="NCBI Taxonomy" id="1287727"/>
    <lineage>
        <taxon>Bacteria</taxon>
        <taxon>Pseudomonadati</taxon>
        <taxon>Pseudomonadota</taxon>
        <taxon>Alphaproteobacteria</taxon>
        <taxon>Rhodobacterales</taxon>
        <taxon>Roseobacteraceae</taxon>
        <taxon>Roseovarius</taxon>
    </lineage>
</organism>
<dbReference type="AlphaFoldDB" id="A0A1H7G8E0"/>
<reference evidence="1 2" key="1">
    <citation type="submission" date="2016-10" db="EMBL/GenBank/DDBJ databases">
        <authorList>
            <person name="de Groot N.N."/>
        </authorList>
    </citation>
    <scope>NUCLEOTIDE SEQUENCE [LARGE SCALE GENOMIC DNA]</scope>
    <source>
        <strain evidence="1 2">DSM 100674</strain>
    </source>
</reference>
<protein>
    <submittedName>
        <fullName evidence="1">Uncharacterized protein</fullName>
    </submittedName>
</protein>
<evidence type="ECO:0000313" key="2">
    <source>
        <dbReference type="Proteomes" id="UP000199582"/>
    </source>
</evidence>
<keyword evidence="2" id="KW-1185">Reference proteome</keyword>
<dbReference type="STRING" id="1287727.SAMN05443999_101255"/>
<evidence type="ECO:0000313" key="1">
    <source>
        <dbReference type="EMBL" id="SEK34553.1"/>
    </source>
</evidence>
<accession>A0A1H7G8E0</accession>